<organism evidence="8 9">
    <name type="scientific">Microbulbifer echini</name>
    <dbReference type="NCBI Taxonomy" id="1529067"/>
    <lineage>
        <taxon>Bacteria</taxon>
        <taxon>Pseudomonadati</taxon>
        <taxon>Pseudomonadota</taxon>
        <taxon>Gammaproteobacteria</taxon>
        <taxon>Cellvibrionales</taxon>
        <taxon>Microbulbiferaceae</taxon>
        <taxon>Microbulbifer</taxon>
    </lineage>
</organism>
<evidence type="ECO:0000259" key="7">
    <source>
        <dbReference type="SMART" id="SM00887"/>
    </source>
</evidence>
<evidence type="ECO:0000256" key="2">
    <source>
        <dbReference type="ARBA" id="ARBA00022617"/>
    </source>
</evidence>
<name>A0ABV4NJB1_9GAMM</name>
<feature type="transmembrane region" description="Helical" evidence="6">
    <location>
        <begin position="53"/>
        <end position="75"/>
    </location>
</feature>
<keyword evidence="5" id="KW-0408">Iron</keyword>
<keyword evidence="9" id="KW-1185">Reference proteome</keyword>
<accession>A0ABV4NJB1</accession>
<keyword evidence="3" id="KW-0479">Metal-binding</keyword>
<protein>
    <submittedName>
        <fullName evidence="8">Ethylbenzene dehydrogenase-related protein</fullName>
    </submittedName>
</protein>
<dbReference type="EMBL" id="JBGMEL010000001">
    <property type="protein sequence ID" value="MFA0789153.1"/>
    <property type="molecule type" value="Genomic_DNA"/>
</dbReference>
<dbReference type="InterPro" id="IPR016174">
    <property type="entry name" value="Di-haem_cyt_TM"/>
</dbReference>
<keyword evidence="6" id="KW-0472">Membrane</keyword>
<keyword evidence="1" id="KW-0813">Transport</keyword>
<dbReference type="SMART" id="SM00887">
    <property type="entry name" value="EB_dh"/>
    <property type="match status" value="1"/>
</dbReference>
<feature type="domain" description="Cytochrome c-552/DMSO reductase-like haem-binding" evidence="7">
    <location>
        <begin position="215"/>
        <end position="519"/>
    </location>
</feature>
<sequence>MPDHSKSSLWILLHSTLVIGVICSLFSGLRIATLNRPTVASIEELLPQGEVHSVHFIGAILLSLIAVAYLCSRVLRHHQSKQHNSYHSKRVTYHKVVTWAGIGLIGSALVSGWLLFSGTGALPLVRTVHFYTALGLAIYLFLHAGVYLAQSGVKALQYILRPVAARQTWSIVFCSLLMTSLLGGWLFLRKVSLHPLPVVAMSPDTVIDIDGYANEAQWGKAEILQISTDGGANFYQGSTDVRIKALQNGQEIYFHITWQDPSESLAHLPLKKTNSGWKIQQQGFDSFDERQYYEDKFAILLSNHCDFAGAGTAHLGRSPLPDKPANWHGKGYHYSPTGQLHDLWHWKAVRTNKMVLADDNYIGAADKVRAGQRRYTAGYQQDGKESGAYRMNWKWYSSEAITPKRLPRDVNRLAPYQQTSQNQTLDWTISWFDYQPYSKESDQVPTGTLMPSVLYTSNRFEGDRADVRAKGIWKDGHWSLELVRKLNTQSPQDIAIKDGICMWVSAFDRAQVAHTRHTRPIQLHLGKTL</sequence>
<feature type="transmembrane region" description="Helical" evidence="6">
    <location>
        <begin position="12"/>
        <end position="33"/>
    </location>
</feature>
<gene>
    <name evidence="8" type="ORF">ACCI51_01260</name>
</gene>
<dbReference type="InterPro" id="IPR019020">
    <property type="entry name" value="Cyt-c552/DMSO_Rdtase_haem-bd"/>
</dbReference>
<evidence type="ECO:0000313" key="9">
    <source>
        <dbReference type="Proteomes" id="UP001569414"/>
    </source>
</evidence>
<reference evidence="8 9" key="1">
    <citation type="submission" date="2024-08" db="EMBL/GenBank/DDBJ databases">
        <authorList>
            <person name="Ishaq N."/>
        </authorList>
    </citation>
    <scope>NUCLEOTIDE SEQUENCE [LARGE SCALE GENOMIC DNA]</scope>
    <source>
        <strain evidence="8 9">JCM 30400</strain>
    </source>
</reference>
<evidence type="ECO:0000256" key="6">
    <source>
        <dbReference type="SAM" id="Phobius"/>
    </source>
</evidence>
<evidence type="ECO:0000256" key="1">
    <source>
        <dbReference type="ARBA" id="ARBA00022448"/>
    </source>
</evidence>
<dbReference type="Proteomes" id="UP001569414">
    <property type="component" value="Unassembled WGS sequence"/>
</dbReference>
<evidence type="ECO:0000313" key="8">
    <source>
        <dbReference type="EMBL" id="MFA0789153.1"/>
    </source>
</evidence>
<evidence type="ECO:0000256" key="4">
    <source>
        <dbReference type="ARBA" id="ARBA00022982"/>
    </source>
</evidence>
<evidence type="ECO:0000256" key="3">
    <source>
        <dbReference type="ARBA" id="ARBA00022723"/>
    </source>
</evidence>
<comment type="caution">
    <text evidence="8">The sequence shown here is derived from an EMBL/GenBank/DDBJ whole genome shotgun (WGS) entry which is preliminary data.</text>
</comment>
<feature type="transmembrane region" description="Helical" evidence="6">
    <location>
        <begin position="169"/>
        <end position="188"/>
    </location>
</feature>
<feature type="transmembrane region" description="Helical" evidence="6">
    <location>
        <begin position="96"/>
        <end position="116"/>
    </location>
</feature>
<dbReference type="RefSeq" id="WP_371842307.1">
    <property type="nucleotide sequence ID" value="NZ_JBGMEL010000001.1"/>
</dbReference>
<keyword evidence="6" id="KW-0812">Transmembrane</keyword>
<dbReference type="SUPFAM" id="SSF81342">
    <property type="entry name" value="Transmembrane di-heme cytochromes"/>
    <property type="match status" value="1"/>
</dbReference>
<keyword evidence="4" id="KW-0249">Electron transport</keyword>
<dbReference type="Gene3D" id="2.60.40.1190">
    <property type="match status" value="1"/>
</dbReference>
<evidence type="ECO:0000256" key="5">
    <source>
        <dbReference type="ARBA" id="ARBA00023004"/>
    </source>
</evidence>
<keyword evidence="2" id="KW-0349">Heme</keyword>
<keyword evidence="6" id="KW-1133">Transmembrane helix</keyword>
<dbReference type="CDD" id="cd09625">
    <property type="entry name" value="DOMON_like_cytochrome"/>
    <property type="match status" value="1"/>
</dbReference>
<dbReference type="Pfam" id="PF09459">
    <property type="entry name" value="EB_dh"/>
    <property type="match status" value="1"/>
</dbReference>
<proteinExistence type="predicted"/>
<feature type="transmembrane region" description="Helical" evidence="6">
    <location>
        <begin position="128"/>
        <end position="149"/>
    </location>
</feature>